<proteinExistence type="predicted"/>
<dbReference type="OrthoDB" id="341259at2759"/>
<dbReference type="SUPFAM" id="SSF48403">
    <property type="entry name" value="Ankyrin repeat"/>
    <property type="match status" value="1"/>
</dbReference>
<dbReference type="Gene3D" id="1.25.40.20">
    <property type="entry name" value="Ankyrin repeat-containing domain"/>
    <property type="match status" value="1"/>
</dbReference>
<feature type="non-terminal residue" evidence="4">
    <location>
        <position position="158"/>
    </location>
</feature>
<evidence type="ECO:0000313" key="4">
    <source>
        <dbReference type="EMBL" id="CAD7238989.1"/>
    </source>
</evidence>
<dbReference type="InterPro" id="IPR002110">
    <property type="entry name" value="Ankyrin_rpt"/>
</dbReference>
<dbReference type="EMBL" id="OB713255">
    <property type="protein sequence ID" value="CAD7238989.1"/>
    <property type="molecule type" value="Genomic_DNA"/>
</dbReference>
<feature type="compositionally biased region" description="Low complexity" evidence="3">
    <location>
        <begin position="1"/>
        <end position="16"/>
    </location>
</feature>
<keyword evidence="2" id="KW-0040">ANK repeat</keyword>
<keyword evidence="1" id="KW-0677">Repeat</keyword>
<protein>
    <submittedName>
        <fullName evidence="4">Uncharacterized protein</fullName>
    </submittedName>
</protein>
<dbReference type="PRINTS" id="PR01415">
    <property type="entry name" value="ANKYRIN"/>
</dbReference>
<evidence type="ECO:0000256" key="1">
    <source>
        <dbReference type="ARBA" id="ARBA00022737"/>
    </source>
</evidence>
<dbReference type="PROSITE" id="PS50088">
    <property type="entry name" value="ANK_REPEAT"/>
    <property type="match status" value="2"/>
</dbReference>
<dbReference type="Pfam" id="PF12796">
    <property type="entry name" value="Ank_2"/>
    <property type="match status" value="1"/>
</dbReference>
<dbReference type="AlphaFoldDB" id="A0A7R9A0Q6"/>
<sequence length="158" mass="16956">MTGVAQAANNQPGNAATINADAPRATPQYSQRDLDERLWITALSGDIGSITELVQMGANPKIATAHGETALHAAAARGHLRVVNFLLRQGVSAHSKTTNGWTPLHHAARFGHVSVANFLVRAGANPRMPTRDAGRKTPIDIALDKRDLRMARVMGWNP</sequence>
<dbReference type="PANTHER" id="PTHR24171">
    <property type="entry name" value="ANKYRIN REPEAT DOMAIN-CONTAINING PROTEIN 39-RELATED"/>
    <property type="match status" value="1"/>
</dbReference>
<dbReference type="InterPro" id="IPR036770">
    <property type="entry name" value="Ankyrin_rpt-contain_sf"/>
</dbReference>
<evidence type="ECO:0000256" key="3">
    <source>
        <dbReference type="SAM" id="MobiDB-lite"/>
    </source>
</evidence>
<dbReference type="SMART" id="SM00248">
    <property type="entry name" value="ANK"/>
    <property type="match status" value="3"/>
</dbReference>
<name>A0A7R9A0Q6_9CRUS</name>
<feature type="region of interest" description="Disordered" evidence="3">
    <location>
        <begin position="1"/>
        <end position="30"/>
    </location>
</feature>
<dbReference type="PROSITE" id="PS50297">
    <property type="entry name" value="ANK_REP_REGION"/>
    <property type="match status" value="2"/>
</dbReference>
<accession>A0A7R9A0Q6</accession>
<organism evidence="4">
    <name type="scientific">Cyprideis torosa</name>
    <dbReference type="NCBI Taxonomy" id="163714"/>
    <lineage>
        <taxon>Eukaryota</taxon>
        <taxon>Metazoa</taxon>
        <taxon>Ecdysozoa</taxon>
        <taxon>Arthropoda</taxon>
        <taxon>Crustacea</taxon>
        <taxon>Oligostraca</taxon>
        <taxon>Ostracoda</taxon>
        <taxon>Podocopa</taxon>
        <taxon>Podocopida</taxon>
        <taxon>Cytherocopina</taxon>
        <taxon>Cytheroidea</taxon>
        <taxon>Cytherideidae</taxon>
        <taxon>Cyprideis</taxon>
    </lineage>
</organism>
<gene>
    <name evidence="4" type="ORF">CTOB1V02_LOCUS16804</name>
</gene>
<dbReference type="PANTHER" id="PTHR24171:SF9">
    <property type="entry name" value="ANKYRIN REPEAT DOMAIN-CONTAINING PROTEIN 39"/>
    <property type="match status" value="1"/>
</dbReference>
<evidence type="ECO:0000256" key="2">
    <source>
        <dbReference type="ARBA" id="ARBA00023043"/>
    </source>
</evidence>
<reference evidence="4" key="1">
    <citation type="submission" date="2020-11" db="EMBL/GenBank/DDBJ databases">
        <authorList>
            <person name="Tran Van P."/>
        </authorList>
    </citation>
    <scope>NUCLEOTIDE SEQUENCE</scope>
</reference>